<organism evidence="1 2">
    <name type="scientific">Vibrio ichthyoenteri ATCC 700023</name>
    <dbReference type="NCBI Taxonomy" id="870968"/>
    <lineage>
        <taxon>Bacteria</taxon>
        <taxon>Pseudomonadati</taxon>
        <taxon>Pseudomonadota</taxon>
        <taxon>Gammaproteobacteria</taxon>
        <taxon>Vibrionales</taxon>
        <taxon>Vibrionaceae</taxon>
        <taxon>Vibrio</taxon>
    </lineage>
</organism>
<keyword evidence="2" id="KW-1185">Reference proteome</keyword>
<gene>
    <name evidence="1" type="ORF">VII00023_21237</name>
</gene>
<dbReference type="InterPro" id="IPR010352">
    <property type="entry name" value="DUF945"/>
</dbReference>
<evidence type="ECO:0008006" key="3">
    <source>
        <dbReference type="Google" id="ProtNLM"/>
    </source>
</evidence>
<dbReference type="EMBL" id="AFWF01000176">
    <property type="protein sequence ID" value="EGU38074.1"/>
    <property type="molecule type" value="Genomic_DNA"/>
</dbReference>
<dbReference type="AlphaFoldDB" id="F9S3H9"/>
<accession>F9S3H9</accession>
<dbReference type="Pfam" id="PF06097">
    <property type="entry name" value="DUF945"/>
    <property type="match status" value="1"/>
</dbReference>
<sequence>MSDMKQLKKYAAVGGAIALVLCWPLAVGQIGQNVIEDGVAQMNSDAVTAEIVQYDRGYLSSTVQTRYTITDPVLAAQLEADAIPAEIIVNSTLSHGLLSISADSQMVNWPDLPLTLHTVTQLNGNSDFEFKLDNWHQVSEGEEGAMLSVTPSTLKGHVTVLGEVSYQLDVPSIEVDFNSGEKLLVSGITGNGEGKQVNSFWIGDQQIALVDMAVLDSAQTPLFALKKAQYVYSSFMDEPSKRVTTKHNISVGDVLMDQEEVSNFEVDFALGELDAVAFEQLVLAYQNAPMMSTEDMQKMIPHIDSLFSNGFYLSMDKLAMTVGQGEFTSEWKLTVPQGTNDVSRNPMSIMPALQGHIDTFVSNGLVAQYPALQQGVDEGMIMEFVQQTDEGYRVKAELKEGSFVFENGQKVPLMSLLLPLMM</sequence>
<proteinExistence type="predicted"/>
<dbReference type="OrthoDB" id="5915128at2"/>
<evidence type="ECO:0000313" key="2">
    <source>
        <dbReference type="Proteomes" id="UP000004605"/>
    </source>
</evidence>
<protein>
    <recommendedName>
        <fullName evidence="3">DUF945 domain-containing protein</fullName>
    </recommendedName>
</protein>
<dbReference type="Proteomes" id="UP000004605">
    <property type="component" value="Unassembled WGS sequence"/>
</dbReference>
<name>F9S3H9_9VIBR</name>
<evidence type="ECO:0000313" key="1">
    <source>
        <dbReference type="EMBL" id="EGU38074.1"/>
    </source>
</evidence>
<dbReference type="RefSeq" id="WP_006712719.1">
    <property type="nucleotide sequence ID" value="NZ_AFWF01000176.1"/>
</dbReference>
<comment type="caution">
    <text evidence="1">The sequence shown here is derived from an EMBL/GenBank/DDBJ whole genome shotgun (WGS) entry which is preliminary data.</text>
</comment>
<reference evidence="1 2" key="1">
    <citation type="journal article" date="2012" name="Int. J. Syst. Evol. Microbiol.">
        <title>Vibrio caribbeanicus sp. nov., isolated from the marine sponge Scleritoderma cyanea.</title>
        <authorList>
            <person name="Hoffmann M."/>
            <person name="Monday S.R."/>
            <person name="Allard M.W."/>
            <person name="Strain E.A."/>
            <person name="Whittaker P."/>
            <person name="Naum M."/>
            <person name="McCarthy P.J."/>
            <person name="Lopez J.V."/>
            <person name="Fischer M."/>
            <person name="Brown E.W."/>
        </authorList>
    </citation>
    <scope>NUCLEOTIDE SEQUENCE [LARGE SCALE GENOMIC DNA]</scope>
    <source>
        <strain evidence="1 2">ATCC 700023</strain>
    </source>
</reference>